<protein>
    <submittedName>
        <fullName evidence="2">Uncharacterized protein</fullName>
    </submittedName>
</protein>
<dbReference type="HOGENOM" id="CLU_2867410_0_0_1"/>
<dbReference type="AlphaFoldDB" id="G2Y732"/>
<reference evidence="3" key="1">
    <citation type="journal article" date="2011" name="PLoS Genet.">
        <title>Genomic analysis of the necrotrophic fungal pathogens Sclerotinia sclerotiorum and Botrytis cinerea.</title>
        <authorList>
            <person name="Amselem J."/>
            <person name="Cuomo C.A."/>
            <person name="van Kan J.A."/>
            <person name="Viaud M."/>
            <person name="Benito E.P."/>
            <person name="Couloux A."/>
            <person name="Coutinho P.M."/>
            <person name="de Vries R.P."/>
            <person name="Dyer P.S."/>
            <person name="Fillinger S."/>
            <person name="Fournier E."/>
            <person name="Gout L."/>
            <person name="Hahn M."/>
            <person name="Kohn L."/>
            <person name="Lapalu N."/>
            <person name="Plummer K.M."/>
            <person name="Pradier J.M."/>
            <person name="Quevillon E."/>
            <person name="Sharon A."/>
            <person name="Simon A."/>
            <person name="ten Have A."/>
            <person name="Tudzynski B."/>
            <person name="Tudzynski P."/>
            <person name="Wincker P."/>
            <person name="Andrew M."/>
            <person name="Anthouard V."/>
            <person name="Beever R.E."/>
            <person name="Beffa R."/>
            <person name="Benoit I."/>
            <person name="Bouzid O."/>
            <person name="Brault B."/>
            <person name="Chen Z."/>
            <person name="Choquer M."/>
            <person name="Collemare J."/>
            <person name="Cotton P."/>
            <person name="Danchin E.G."/>
            <person name="Da Silva C."/>
            <person name="Gautier A."/>
            <person name="Giraud C."/>
            <person name="Giraud T."/>
            <person name="Gonzalez C."/>
            <person name="Grossetete S."/>
            <person name="Guldener U."/>
            <person name="Henrissat B."/>
            <person name="Howlett B.J."/>
            <person name="Kodira C."/>
            <person name="Kretschmer M."/>
            <person name="Lappartient A."/>
            <person name="Leroch M."/>
            <person name="Levis C."/>
            <person name="Mauceli E."/>
            <person name="Neuveglise C."/>
            <person name="Oeser B."/>
            <person name="Pearson M."/>
            <person name="Poulain J."/>
            <person name="Poussereau N."/>
            <person name="Quesneville H."/>
            <person name="Rascle C."/>
            <person name="Schumacher J."/>
            <person name="Segurens B."/>
            <person name="Sexton A."/>
            <person name="Silva E."/>
            <person name="Sirven C."/>
            <person name="Soanes D.M."/>
            <person name="Talbot N.J."/>
            <person name="Templeton M."/>
            <person name="Yandava C."/>
            <person name="Yarden O."/>
            <person name="Zeng Q."/>
            <person name="Rollins J.A."/>
            <person name="Lebrun M.H."/>
            <person name="Dickman M."/>
        </authorList>
    </citation>
    <scope>NUCLEOTIDE SEQUENCE [LARGE SCALE GENOMIC DNA]</scope>
    <source>
        <strain evidence="3">T4</strain>
    </source>
</reference>
<accession>G2Y732</accession>
<dbReference type="InParanoid" id="G2Y732"/>
<evidence type="ECO:0000313" key="2">
    <source>
        <dbReference type="EMBL" id="CCD48434.1"/>
    </source>
</evidence>
<evidence type="ECO:0000313" key="3">
    <source>
        <dbReference type="Proteomes" id="UP000008177"/>
    </source>
</evidence>
<proteinExistence type="predicted"/>
<feature type="transmembrane region" description="Helical" evidence="1">
    <location>
        <begin position="36"/>
        <end position="56"/>
    </location>
</feature>
<keyword evidence="1" id="KW-0812">Transmembrane</keyword>
<evidence type="ECO:0000256" key="1">
    <source>
        <dbReference type="SAM" id="Phobius"/>
    </source>
</evidence>
<name>G2Y732_BOTF4</name>
<organism evidence="2 3">
    <name type="scientific">Botryotinia fuckeliana (strain T4)</name>
    <name type="common">Noble rot fungus</name>
    <name type="synonym">Botrytis cinerea</name>
    <dbReference type="NCBI Taxonomy" id="999810"/>
    <lineage>
        <taxon>Eukaryota</taxon>
        <taxon>Fungi</taxon>
        <taxon>Dikarya</taxon>
        <taxon>Ascomycota</taxon>
        <taxon>Pezizomycotina</taxon>
        <taxon>Leotiomycetes</taxon>
        <taxon>Helotiales</taxon>
        <taxon>Sclerotiniaceae</taxon>
        <taxon>Botrytis</taxon>
    </lineage>
</organism>
<keyword evidence="1" id="KW-0472">Membrane</keyword>
<gene>
    <name evidence="2" type="ORF">BofuT4_uP108180.1</name>
</gene>
<keyword evidence="1" id="KW-1133">Transmembrane helix</keyword>
<dbReference type="EMBL" id="FQ790293">
    <property type="protein sequence ID" value="CCD48434.1"/>
    <property type="molecule type" value="Genomic_DNA"/>
</dbReference>
<dbReference type="Proteomes" id="UP000008177">
    <property type="component" value="Unplaced contigs"/>
</dbReference>
<sequence>MCRENTRNFASFGLSRRRLGGTLGNRPRTCPMGGRGVALLCFALLGLGFCGGIRSVPGAGVGAL</sequence>